<sequence>MNRSIAISLIVGSIFAIITGVLTKQTKYYDISDGTKKEVLQSEYPNNQQTSYNSTLILVSLIGGIGVGYLCSDIIEKRMKNLSK</sequence>
<evidence type="ECO:0000256" key="1">
    <source>
        <dbReference type="SAM" id="Phobius"/>
    </source>
</evidence>
<reference evidence="2 3" key="1">
    <citation type="submission" date="2022-10" db="EMBL/GenBank/DDBJ databases">
        <title>Kaistella sp. BT-6-1-3.</title>
        <authorList>
            <person name="Ai J."/>
            <person name="Deng Z."/>
        </authorList>
    </citation>
    <scope>NUCLEOTIDE SEQUENCE [LARGE SCALE GENOMIC DNA]</scope>
    <source>
        <strain evidence="2 3">BT6-1-3</strain>
    </source>
</reference>
<dbReference type="Proteomes" id="UP001209107">
    <property type="component" value="Unassembled WGS sequence"/>
</dbReference>
<keyword evidence="1" id="KW-0812">Transmembrane</keyword>
<gene>
    <name evidence="2" type="ORF">OK344_05175</name>
</gene>
<keyword evidence="1" id="KW-1133">Transmembrane helix</keyword>
<dbReference type="RefSeq" id="WP_265143779.1">
    <property type="nucleotide sequence ID" value="NZ_JAPCHZ010000002.1"/>
</dbReference>
<organism evidence="2 3">
    <name type="scientific">Kaistella yananensis</name>
    <dbReference type="NCBI Taxonomy" id="2989820"/>
    <lineage>
        <taxon>Bacteria</taxon>
        <taxon>Pseudomonadati</taxon>
        <taxon>Bacteroidota</taxon>
        <taxon>Flavobacteriia</taxon>
        <taxon>Flavobacteriales</taxon>
        <taxon>Weeksellaceae</taxon>
        <taxon>Chryseobacterium group</taxon>
        <taxon>Kaistella</taxon>
    </lineage>
</organism>
<evidence type="ECO:0008006" key="4">
    <source>
        <dbReference type="Google" id="ProtNLM"/>
    </source>
</evidence>
<proteinExistence type="predicted"/>
<comment type="caution">
    <text evidence="2">The sequence shown here is derived from an EMBL/GenBank/DDBJ whole genome shotgun (WGS) entry which is preliminary data.</text>
</comment>
<dbReference type="EMBL" id="JAPCHZ010000002">
    <property type="protein sequence ID" value="MCW4451595.1"/>
    <property type="molecule type" value="Genomic_DNA"/>
</dbReference>
<evidence type="ECO:0000313" key="2">
    <source>
        <dbReference type="EMBL" id="MCW4451595.1"/>
    </source>
</evidence>
<protein>
    <recommendedName>
        <fullName evidence="4">DUF4235 domain-containing protein</fullName>
    </recommendedName>
</protein>
<feature type="transmembrane region" description="Helical" evidence="1">
    <location>
        <begin position="55"/>
        <end position="75"/>
    </location>
</feature>
<keyword evidence="1" id="KW-0472">Membrane</keyword>
<evidence type="ECO:0000313" key="3">
    <source>
        <dbReference type="Proteomes" id="UP001209107"/>
    </source>
</evidence>
<accession>A0ABT3JMC2</accession>
<keyword evidence="3" id="KW-1185">Reference proteome</keyword>
<name>A0ABT3JMC2_9FLAO</name>